<dbReference type="Gene3D" id="1.10.357.10">
    <property type="entry name" value="Tetracycline Repressor, domain 2"/>
    <property type="match status" value="1"/>
</dbReference>
<dbReference type="RefSeq" id="WP_048424895.1">
    <property type="nucleotide sequence ID" value="NZ_JYNU01000057.1"/>
</dbReference>
<dbReference type="EMBL" id="JYNU01000057">
    <property type="protein sequence ID" value="KMO69380.1"/>
    <property type="molecule type" value="Genomic_DNA"/>
</dbReference>
<dbReference type="InterPro" id="IPR009057">
    <property type="entry name" value="Homeodomain-like_sf"/>
</dbReference>
<dbReference type="GO" id="GO:0003677">
    <property type="term" value="F:DNA binding"/>
    <property type="evidence" value="ECO:0007669"/>
    <property type="project" value="UniProtKB-UniRule"/>
</dbReference>
<gene>
    <name evidence="4" type="ORF">MOBUDSM44075_04806</name>
</gene>
<accession>A0A0J6VEF9</accession>
<evidence type="ECO:0000256" key="1">
    <source>
        <dbReference type="ARBA" id="ARBA00023125"/>
    </source>
</evidence>
<evidence type="ECO:0000313" key="5">
    <source>
        <dbReference type="Proteomes" id="UP000036313"/>
    </source>
</evidence>
<sequence length="187" mass="20897">MGATGSRELFFQAGFDVLAESGYGGLKLASVCSRLGVTSGSFYHHFASWSEYTRQLVTDWRDRMTVRVEEVGDDPDPRRRLDRLIEGGLTLPHGAEAAIRVWGSIDPLVRDTQAAVDRHRFDAVFESALQVLGHRRQAELFASWSIYLLVGYEQALLPRDPEGLEWLVTQLLESLDAGRFASVPDSD</sequence>
<evidence type="ECO:0000259" key="3">
    <source>
        <dbReference type="PROSITE" id="PS50977"/>
    </source>
</evidence>
<organism evidence="4 5">
    <name type="scientific">Mycolicibacterium obuense</name>
    <dbReference type="NCBI Taxonomy" id="1807"/>
    <lineage>
        <taxon>Bacteria</taxon>
        <taxon>Bacillati</taxon>
        <taxon>Actinomycetota</taxon>
        <taxon>Actinomycetes</taxon>
        <taxon>Mycobacteriales</taxon>
        <taxon>Mycobacteriaceae</taxon>
        <taxon>Mycolicibacterium</taxon>
    </lineage>
</organism>
<feature type="DNA-binding region" description="H-T-H motif" evidence="2">
    <location>
        <begin position="27"/>
        <end position="46"/>
    </location>
</feature>
<dbReference type="PROSITE" id="PS50977">
    <property type="entry name" value="HTH_TETR_2"/>
    <property type="match status" value="1"/>
</dbReference>
<reference evidence="4 5" key="1">
    <citation type="journal article" date="2015" name="Genome Biol. Evol.">
        <title>Characterization of Three Mycobacterium spp. with Potential Use in Bioremediation by Genome Sequencing and Comparative Genomics.</title>
        <authorList>
            <person name="Das S."/>
            <person name="Pettersson B.M."/>
            <person name="Behra P.R."/>
            <person name="Ramesh M."/>
            <person name="Dasgupta S."/>
            <person name="Bhattacharya A."/>
            <person name="Kirsebom L.A."/>
        </authorList>
    </citation>
    <scope>NUCLEOTIDE SEQUENCE [LARGE SCALE GENOMIC DNA]</scope>
    <source>
        <strain evidence="4 5">DSM 44075</strain>
    </source>
</reference>
<dbReference type="SUPFAM" id="SSF46689">
    <property type="entry name" value="Homeodomain-like"/>
    <property type="match status" value="1"/>
</dbReference>
<dbReference type="Pfam" id="PF00440">
    <property type="entry name" value="TetR_N"/>
    <property type="match status" value="1"/>
</dbReference>
<evidence type="ECO:0000256" key="2">
    <source>
        <dbReference type="PROSITE-ProRule" id="PRU00335"/>
    </source>
</evidence>
<protein>
    <submittedName>
        <fullName evidence="4">Bacterial regulatory protein, tetR family</fullName>
    </submittedName>
</protein>
<keyword evidence="1 2" id="KW-0238">DNA-binding</keyword>
<dbReference type="InterPro" id="IPR001647">
    <property type="entry name" value="HTH_TetR"/>
</dbReference>
<evidence type="ECO:0000313" key="4">
    <source>
        <dbReference type="EMBL" id="KMO69380.1"/>
    </source>
</evidence>
<dbReference type="PATRIC" id="fig|1807.14.peg.4842"/>
<feature type="domain" description="HTH tetR-type" evidence="3">
    <location>
        <begin position="4"/>
        <end position="64"/>
    </location>
</feature>
<dbReference type="Proteomes" id="UP000036313">
    <property type="component" value="Unassembled WGS sequence"/>
</dbReference>
<name>A0A0J6VEF9_9MYCO</name>
<proteinExistence type="predicted"/>
<comment type="caution">
    <text evidence="4">The sequence shown here is derived from an EMBL/GenBank/DDBJ whole genome shotgun (WGS) entry which is preliminary data.</text>
</comment>
<dbReference type="AlphaFoldDB" id="A0A0J6VEF9"/>